<dbReference type="Proteomes" id="UP000034954">
    <property type="component" value="Unassembled WGS sequence"/>
</dbReference>
<dbReference type="EMBL" id="LAQJ01000128">
    <property type="protein sequence ID" value="KKO20077.1"/>
    <property type="molecule type" value="Genomic_DNA"/>
</dbReference>
<evidence type="ECO:0000313" key="2">
    <source>
        <dbReference type="Proteomes" id="UP000034954"/>
    </source>
</evidence>
<name>A0A0M2UW56_9BACT</name>
<gene>
    <name evidence="1" type="ORF">BROFUL_01203</name>
</gene>
<accession>A0A0M2UW56</accession>
<protein>
    <submittedName>
        <fullName evidence="1">Uncharacterized protein</fullName>
    </submittedName>
</protein>
<reference evidence="1 2" key="1">
    <citation type="journal article" date="2013" name="BMC Microbiol.">
        <title>Identification of the type II cytochrome c maturation pathway in anammox bacteria by comparative genomics.</title>
        <authorList>
            <person name="Ferousi C."/>
            <person name="Speth D.R."/>
            <person name="Reimann J."/>
            <person name="Op den Camp H.J."/>
            <person name="Allen J.W."/>
            <person name="Keltjens J.T."/>
            <person name="Jetten M.S."/>
        </authorList>
    </citation>
    <scope>NUCLEOTIDE SEQUENCE [LARGE SCALE GENOMIC DNA]</scope>
    <source>
        <strain evidence="1">RU1</strain>
    </source>
</reference>
<dbReference type="AlphaFoldDB" id="A0A0M2UW56"/>
<organism evidence="1 2">
    <name type="scientific">Candidatus Brocadia fulgida</name>
    <dbReference type="NCBI Taxonomy" id="380242"/>
    <lineage>
        <taxon>Bacteria</taxon>
        <taxon>Pseudomonadati</taxon>
        <taxon>Planctomycetota</taxon>
        <taxon>Candidatus Brocadiia</taxon>
        <taxon>Candidatus Brocadiales</taxon>
        <taxon>Candidatus Brocadiaceae</taxon>
        <taxon>Candidatus Brocadia</taxon>
    </lineage>
</organism>
<keyword evidence="2" id="KW-1185">Reference proteome</keyword>
<comment type="caution">
    <text evidence="1">The sequence shown here is derived from an EMBL/GenBank/DDBJ whole genome shotgun (WGS) entry which is preliminary data.</text>
</comment>
<sequence length="65" mass="7422">MEERSFPNGDASFVLLYYTIDIVRVNDCSTSLMQRNTVWQHFSLLVQSQKPSGGGKMFLTGHKVR</sequence>
<evidence type="ECO:0000313" key="1">
    <source>
        <dbReference type="EMBL" id="KKO20077.1"/>
    </source>
</evidence>
<proteinExistence type="predicted"/>